<name>A0A2R5GAH7_9STRA</name>
<dbReference type="InterPro" id="IPR041667">
    <property type="entry name" value="Cupin_8"/>
</dbReference>
<proteinExistence type="predicted"/>
<keyword evidence="2" id="KW-1133">Transmembrane helix</keyword>
<organism evidence="4 5">
    <name type="scientific">Hondaea fermentalgiana</name>
    <dbReference type="NCBI Taxonomy" id="2315210"/>
    <lineage>
        <taxon>Eukaryota</taxon>
        <taxon>Sar</taxon>
        <taxon>Stramenopiles</taxon>
        <taxon>Bigyra</taxon>
        <taxon>Labyrinthulomycetes</taxon>
        <taxon>Thraustochytrida</taxon>
        <taxon>Thraustochytriidae</taxon>
        <taxon>Hondaea</taxon>
    </lineage>
</organism>
<evidence type="ECO:0000256" key="1">
    <source>
        <dbReference type="SAM" id="MobiDB-lite"/>
    </source>
</evidence>
<evidence type="ECO:0000259" key="3">
    <source>
        <dbReference type="PROSITE" id="PS51184"/>
    </source>
</evidence>
<gene>
    <name evidence="4" type="ORF">FCC1311_042402</name>
</gene>
<keyword evidence="4" id="KW-0808">Transferase</keyword>
<feature type="compositionally biased region" description="Acidic residues" evidence="1">
    <location>
        <begin position="127"/>
        <end position="137"/>
    </location>
</feature>
<dbReference type="AlphaFoldDB" id="A0A2R5GAH7"/>
<evidence type="ECO:0000313" key="4">
    <source>
        <dbReference type="EMBL" id="GBG28017.1"/>
    </source>
</evidence>
<feature type="domain" description="JmjC" evidence="3">
    <location>
        <begin position="299"/>
        <end position="452"/>
    </location>
</feature>
<dbReference type="Pfam" id="PF13621">
    <property type="entry name" value="Cupin_8"/>
    <property type="match status" value="1"/>
</dbReference>
<feature type="compositionally biased region" description="Polar residues" evidence="1">
    <location>
        <begin position="74"/>
        <end position="84"/>
    </location>
</feature>
<dbReference type="Proteomes" id="UP000241890">
    <property type="component" value="Unassembled WGS sequence"/>
</dbReference>
<comment type="caution">
    <text evidence="4">The sequence shown here is derived from an EMBL/GenBank/DDBJ whole genome shotgun (WGS) entry which is preliminary data.</text>
</comment>
<dbReference type="SMART" id="SM00558">
    <property type="entry name" value="JmjC"/>
    <property type="match status" value="1"/>
</dbReference>
<dbReference type="OrthoDB" id="415358at2759"/>
<dbReference type="PANTHER" id="PTHR12461:SF105">
    <property type="entry name" value="HYPOXIA-INDUCIBLE FACTOR 1-ALPHA INHIBITOR"/>
    <property type="match status" value="1"/>
</dbReference>
<feature type="region of interest" description="Disordered" evidence="1">
    <location>
        <begin position="64"/>
        <end position="156"/>
    </location>
</feature>
<keyword evidence="2" id="KW-0812">Transmembrane</keyword>
<evidence type="ECO:0000256" key="2">
    <source>
        <dbReference type="SAM" id="Phobius"/>
    </source>
</evidence>
<keyword evidence="2" id="KW-0472">Membrane</keyword>
<protein>
    <submittedName>
        <fullName evidence="4">Bifunctional arginine demethylase and lysyl-hydroxylase psr-1</fullName>
    </submittedName>
</protein>
<dbReference type="SUPFAM" id="SSF51197">
    <property type="entry name" value="Clavaminate synthase-like"/>
    <property type="match status" value="1"/>
</dbReference>
<dbReference type="PANTHER" id="PTHR12461">
    <property type="entry name" value="HYPOXIA-INDUCIBLE FACTOR 1 ALPHA INHIBITOR-RELATED"/>
    <property type="match status" value="1"/>
</dbReference>
<evidence type="ECO:0000313" key="5">
    <source>
        <dbReference type="Proteomes" id="UP000241890"/>
    </source>
</evidence>
<feature type="transmembrane region" description="Helical" evidence="2">
    <location>
        <begin position="25"/>
        <end position="43"/>
    </location>
</feature>
<dbReference type="EMBL" id="BEYU01000038">
    <property type="protein sequence ID" value="GBG28017.1"/>
    <property type="molecule type" value="Genomic_DNA"/>
</dbReference>
<accession>A0A2R5GAH7</accession>
<dbReference type="GO" id="GO:0032259">
    <property type="term" value="P:methylation"/>
    <property type="evidence" value="ECO:0007669"/>
    <property type="project" value="UniProtKB-KW"/>
</dbReference>
<sequence>MAAQEPQFDDNKYHKKRGGAQNVRAFYLVAAGFALMVFMYMMAPGSQLESAGADARLNGAPMSTVTAEQDYEPKTSTSVTTSITPEEEQREQAAKASQEMEEYPRYEGGFSSSDEMVSASDEPSPREEDDAESDDAENGSSSRTSEETTGDPYDEKEEGHLFEDQEAFDNAPIIQVLPESKTRKYSKIVLAHERYHRDHPARLYIPRLRKDTDITAEKFRKLFMERSQPVIIPFDALRHLNFTSKGYTLEELRKIYPNSKPKLYKYGSIIADDLDLGPALTELMNDNKLRKTKTGKSYPRNTKINLSALSRINMQRPPIIPDIPMMLPSFWFGPTSADTPLHSDCCDNWAMMVAGTKRWVIAPPSDARILKPTCQGGLCWVKRLALPDASLTATQSKIKEGTQFIKIDLTAGEILYLPAGWFHNIRNVDGTIMINFWSKNGPEFLEYYEKLT</sequence>
<dbReference type="Gene3D" id="2.60.120.650">
    <property type="entry name" value="Cupin"/>
    <property type="match status" value="1"/>
</dbReference>
<reference evidence="4 5" key="1">
    <citation type="submission" date="2017-12" db="EMBL/GenBank/DDBJ databases">
        <title>Sequencing, de novo assembly and annotation of complete genome of a new Thraustochytrid species, strain FCC1311.</title>
        <authorList>
            <person name="Sedici K."/>
            <person name="Godart F."/>
            <person name="Aiese Cigliano R."/>
            <person name="Sanseverino W."/>
            <person name="Barakat M."/>
            <person name="Ortet P."/>
            <person name="Marechal E."/>
            <person name="Cagnac O."/>
            <person name="Amato A."/>
        </authorList>
    </citation>
    <scope>NUCLEOTIDE SEQUENCE [LARGE SCALE GENOMIC DNA]</scope>
</reference>
<dbReference type="GO" id="GO:0008168">
    <property type="term" value="F:methyltransferase activity"/>
    <property type="evidence" value="ECO:0007669"/>
    <property type="project" value="UniProtKB-KW"/>
</dbReference>
<keyword evidence="5" id="KW-1185">Reference proteome</keyword>
<keyword evidence="4" id="KW-0489">Methyltransferase</keyword>
<dbReference type="InParanoid" id="A0A2R5GAH7"/>
<dbReference type="InterPro" id="IPR003347">
    <property type="entry name" value="JmjC_dom"/>
</dbReference>
<dbReference type="PROSITE" id="PS51184">
    <property type="entry name" value="JMJC"/>
    <property type="match status" value="1"/>
</dbReference>